<evidence type="ECO:0000256" key="1">
    <source>
        <dbReference type="SAM" id="Phobius"/>
    </source>
</evidence>
<reference evidence="3" key="1">
    <citation type="submission" date="2017-01" db="EMBL/GenBank/DDBJ databases">
        <authorList>
            <person name="Wang Y."/>
            <person name="White M."/>
            <person name="Kvist S."/>
            <person name="Moncalvo J.-M."/>
        </authorList>
    </citation>
    <scope>NUCLEOTIDE SEQUENCE [LARGE SCALE GENOMIC DNA]</scope>
    <source>
        <strain evidence="3">COL-18-3</strain>
    </source>
</reference>
<dbReference type="EMBL" id="LSSK01000180">
    <property type="protein sequence ID" value="OMH84546.1"/>
    <property type="molecule type" value="Genomic_DNA"/>
</dbReference>
<organism evidence="2 3">
    <name type="scientific">Zancudomyces culisetae</name>
    <name type="common">Gut fungus</name>
    <name type="synonym">Smittium culisetae</name>
    <dbReference type="NCBI Taxonomy" id="1213189"/>
    <lineage>
        <taxon>Eukaryota</taxon>
        <taxon>Fungi</taxon>
        <taxon>Fungi incertae sedis</taxon>
        <taxon>Zoopagomycota</taxon>
        <taxon>Kickxellomycotina</taxon>
        <taxon>Harpellomycetes</taxon>
        <taxon>Harpellales</taxon>
        <taxon>Legeriomycetaceae</taxon>
        <taxon>Zancudomyces</taxon>
    </lineage>
</organism>
<evidence type="ECO:0000313" key="2">
    <source>
        <dbReference type="EMBL" id="OMH84546.1"/>
    </source>
</evidence>
<keyword evidence="1" id="KW-0812">Transmembrane</keyword>
<name>A0A1R1PU67_ZANCU</name>
<proteinExistence type="predicted"/>
<dbReference type="Proteomes" id="UP000188320">
    <property type="component" value="Unassembled WGS sequence"/>
</dbReference>
<comment type="caution">
    <text evidence="2">The sequence shown here is derived from an EMBL/GenBank/DDBJ whole genome shotgun (WGS) entry which is preliminary data.</text>
</comment>
<keyword evidence="1" id="KW-1133">Transmembrane helix</keyword>
<gene>
    <name evidence="2" type="ORF">AX774_g1917</name>
</gene>
<keyword evidence="1" id="KW-0472">Membrane</keyword>
<accession>A0A1R1PU67</accession>
<keyword evidence="3" id="KW-1185">Reference proteome</keyword>
<dbReference type="AlphaFoldDB" id="A0A1R1PU67"/>
<protein>
    <submittedName>
        <fullName evidence="2">Uncharacterized protein</fullName>
    </submittedName>
</protein>
<feature type="transmembrane region" description="Helical" evidence="1">
    <location>
        <begin position="54"/>
        <end position="72"/>
    </location>
</feature>
<sequence length="97" mass="10868">MSSFFSTKAVEFSLKSSFAVLPLLFQESTPNWATLISTLPRLSILGFFPEFPVFALRLSTTLIFLLLLIKLFEAVFAESLARSITFPILSNIHDPIV</sequence>
<evidence type="ECO:0000313" key="3">
    <source>
        <dbReference type="Proteomes" id="UP000188320"/>
    </source>
</evidence>